<evidence type="ECO:0000256" key="1">
    <source>
        <dbReference type="SAM" id="SignalP"/>
    </source>
</evidence>
<keyword evidence="3" id="KW-1185">Reference proteome</keyword>
<keyword evidence="1" id="KW-0732">Signal</keyword>
<dbReference type="PANTHER" id="PTHR30483">
    <property type="entry name" value="LEUCINE-SPECIFIC-BINDING PROTEIN"/>
    <property type="match status" value="1"/>
</dbReference>
<organism evidence="2 3">
    <name type="scientific">Spongiibacter nanhainus</name>
    <dbReference type="NCBI Taxonomy" id="2794344"/>
    <lineage>
        <taxon>Bacteria</taxon>
        <taxon>Pseudomonadati</taxon>
        <taxon>Pseudomonadota</taxon>
        <taxon>Gammaproteobacteria</taxon>
        <taxon>Cellvibrionales</taxon>
        <taxon>Spongiibacteraceae</taxon>
        <taxon>Spongiibacter</taxon>
    </lineage>
</organism>
<gene>
    <name evidence="2" type="ORF">I6N98_16280</name>
</gene>
<evidence type="ECO:0000313" key="3">
    <source>
        <dbReference type="Proteomes" id="UP000596063"/>
    </source>
</evidence>
<dbReference type="NCBIfam" id="TIGR03863">
    <property type="entry name" value="PQQ_ABC_bind"/>
    <property type="match status" value="1"/>
</dbReference>
<protein>
    <submittedName>
        <fullName evidence="2">ABC transporter substrate-binding protein</fullName>
    </submittedName>
</protein>
<dbReference type="KEGG" id="snan:I6N98_16280"/>
<dbReference type="Proteomes" id="UP000596063">
    <property type="component" value="Chromosome"/>
</dbReference>
<accession>A0A7T4R051</accession>
<dbReference type="RefSeq" id="WP_198569376.1">
    <property type="nucleotide sequence ID" value="NZ_CP066167.1"/>
</dbReference>
<dbReference type="Gene3D" id="3.40.50.2300">
    <property type="match status" value="2"/>
</dbReference>
<feature type="signal peptide" evidence="1">
    <location>
        <begin position="1"/>
        <end position="30"/>
    </location>
</feature>
<dbReference type="InterPro" id="IPR022478">
    <property type="entry name" value="ABC_transptr_sub-bd_PQQ"/>
</dbReference>
<dbReference type="SUPFAM" id="SSF53822">
    <property type="entry name" value="Periplasmic binding protein-like I"/>
    <property type="match status" value="1"/>
</dbReference>
<proteinExistence type="predicted"/>
<evidence type="ECO:0000313" key="2">
    <source>
        <dbReference type="EMBL" id="QQD17877.1"/>
    </source>
</evidence>
<feature type="chain" id="PRO_5032563763" evidence="1">
    <location>
        <begin position="31"/>
        <end position="414"/>
    </location>
</feature>
<dbReference type="InterPro" id="IPR051010">
    <property type="entry name" value="BCAA_transport"/>
</dbReference>
<reference evidence="2 3" key="1">
    <citation type="submission" date="2020-12" db="EMBL/GenBank/DDBJ databases">
        <authorList>
            <person name="Shan Y."/>
        </authorList>
    </citation>
    <scope>NUCLEOTIDE SEQUENCE [LARGE SCALE GENOMIC DNA]</scope>
    <source>
        <strain evidence="3">csc3.9</strain>
    </source>
</reference>
<name>A0A7T4R051_9GAMM</name>
<dbReference type="PANTHER" id="PTHR30483:SF6">
    <property type="entry name" value="PERIPLASMIC BINDING PROTEIN OF ABC TRANSPORTER FOR NATURAL AMINO ACIDS"/>
    <property type="match status" value="1"/>
</dbReference>
<dbReference type="AlphaFoldDB" id="A0A7T4R051"/>
<dbReference type="CDD" id="cd06268">
    <property type="entry name" value="PBP1_ABC_transporter_LIVBP-like"/>
    <property type="match status" value="1"/>
</dbReference>
<sequence length="414" mass="46120">MKPYTKDSFILISIAIAIAALALFASPLCASTDGNDKQPVGSIEILYVEQVFVAQPTLSNIRPPAEDSGAAGALLGVADNNTTGRFLGQHYRVKVIREGDPKTLIARVLEHIDVNGALILAHLPTGTLQQLAQSSGLSRSSIIFNVSNQDNVLRTNYCRPRLLHTSPSRAMLTDALAQFLVAKGWQRWLLLHGPYAEDKRYADSVKHSAKRFGATLVDQRQWSFDSDLRRSAQKEIRLFSQAKNYDVTVIADERGDIGEYIPYNTWLARPAAGTQGLKPTAWHWSVEQWGATQLQERFRASASRDMNDLDYAAWLAVRVIGEAVTRTNSDDLNKLYRYILSDRFEVSGFKGRPLSFRSWNGQLRQPIPLAHPRSLVSQSPQAGFLHPRSEMDTLGFDQPEVECQFAQPSSPAEL</sequence>
<dbReference type="EMBL" id="CP066167">
    <property type="protein sequence ID" value="QQD17877.1"/>
    <property type="molecule type" value="Genomic_DNA"/>
</dbReference>
<dbReference type="InterPro" id="IPR028082">
    <property type="entry name" value="Peripla_BP_I"/>
</dbReference>